<comment type="function">
    <text evidence="9">Catalyzes the first step in the biosynthesis of NAD from nicotinic acid, the ATP-dependent synthesis of beta-nicotinate D-ribonucleotide from nicotinate and 5-phospho-D-ribose 1-phosphate.</text>
</comment>
<dbReference type="Pfam" id="PF17956">
    <property type="entry name" value="NAPRTase_C"/>
    <property type="match status" value="1"/>
</dbReference>
<dbReference type="Gene3D" id="3.20.20.70">
    <property type="entry name" value="Aldolase class I"/>
    <property type="match status" value="1"/>
</dbReference>
<dbReference type="GO" id="GO:0047280">
    <property type="term" value="F:nicotinamide phosphoribosyltransferase activity"/>
    <property type="evidence" value="ECO:0007669"/>
    <property type="project" value="UniProtKB-ARBA"/>
</dbReference>
<evidence type="ECO:0000313" key="14">
    <source>
        <dbReference type="Proteomes" id="UP000014977"/>
    </source>
</evidence>
<dbReference type="PANTHER" id="PTHR11098:SF1">
    <property type="entry name" value="NICOTINATE PHOSPHORIBOSYLTRANSFERASE"/>
    <property type="match status" value="1"/>
</dbReference>
<dbReference type="STRING" id="897.B2D07_07205"/>
<dbReference type="Proteomes" id="UP000014977">
    <property type="component" value="Unassembled WGS sequence"/>
</dbReference>
<dbReference type="AlphaFoldDB" id="S7TZA6"/>
<dbReference type="SUPFAM" id="SSF54675">
    <property type="entry name" value="Nicotinate/Quinolinate PRTase N-terminal domain-like"/>
    <property type="match status" value="1"/>
</dbReference>
<comment type="catalytic activity">
    <reaction evidence="8 9">
        <text>5-phospho-alpha-D-ribose 1-diphosphate + nicotinate + ATP + H2O = nicotinate beta-D-ribonucleotide + ADP + phosphate + diphosphate</text>
        <dbReference type="Rhea" id="RHEA:36163"/>
        <dbReference type="ChEBI" id="CHEBI:15377"/>
        <dbReference type="ChEBI" id="CHEBI:30616"/>
        <dbReference type="ChEBI" id="CHEBI:32544"/>
        <dbReference type="ChEBI" id="CHEBI:33019"/>
        <dbReference type="ChEBI" id="CHEBI:43474"/>
        <dbReference type="ChEBI" id="CHEBI:57502"/>
        <dbReference type="ChEBI" id="CHEBI:58017"/>
        <dbReference type="ChEBI" id="CHEBI:456216"/>
        <dbReference type="EC" id="6.3.4.21"/>
    </reaction>
</comment>
<evidence type="ECO:0000259" key="11">
    <source>
        <dbReference type="Pfam" id="PF17767"/>
    </source>
</evidence>
<dbReference type="GO" id="GO:0034355">
    <property type="term" value="P:NAD+ biosynthetic process via the salvage pathway"/>
    <property type="evidence" value="ECO:0007669"/>
    <property type="project" value="TreeGrafter"/>
</dbReference>
<comment type="pathway">
    <text evidence="1 9">Cofactor biosynthesis; NAD(+) biosynthesis; nicotinate D-ribonucleotide from nicotinate: step 1/1.</text>
</comment>
<dbReference type="PIRSF" id="PIRSF000484">
    <property type="entry name" value="NAPRT"/>
    <property type="match status" value="1"/>
</dbReference>
<evidence type="ECO:0000256" key="9">
    <source>
        <dbReference type="RuleBase" id="RU365100"/>
    </source>
</evidence>
<evidence type="ECO:0000256" key="2">
    <source>
        <dbReference type="ARBA" id="ARBA00010897"/>
    </source>
</evidence>
<dbReference type="NCBIfam" id="NF006696">
    <property type="entry name" value="PRK09243.1-3"/>
    <property type="match status" value="1"/>
</dbReference>
<reference evidence="13 14" key="1">
    <citation type="journal article" date="2013" name="Genome Announc.">
        <title>Draft genome sequences for three mercury-methylating, sulfate-reducing bacteria.</title>
        <authorList>
            <person name="Brown S.D."/>
            <person name="Hurt R.A.Jr."/>
            <person name="Gilmour C.C."/>
            <person name="Elias D.A."/>
        </authorList>
    </citation>
    <scope>NUCLEOTIDE SEQUENCE [LARGE SCALE GENOMIC DNA]</scope>
    <source>
        <strain evidence="13 14">DSM 2059</strain>
    </source>
</reference>
<dbReference type="Pfam" id="PF04095">
    <property type="entry name" value="NAPRTase"/>
    <property type="match status" value="1"/>
</dbReference>
<keyword evidence="5 9" id="KW-0436">Ligase</keyword>
<proteinExistence type="inferred from homology"/>
<evidence type="ECO:0000256" key="8">
    <source>
        <dbReference type="ARBA" id="ARBA00048668"/>
    </source>
</evidence>
<feature type="domain" description="Nicotinate phosphoribosyltransferase C-terminal" evidence="12">
    <location>
        <begin position="381"/>
        <end position="438"/>
    </location>
</feature>
<feature type="domain" description="Nicotinate phosphoribosyltransferase N-terminal" evidence="11">
    <location>
        <begin position="11"/>
        <end position="133"/>
    </location>
</feature>
<dbReference type="InterPro" id="IPR041619">
    <property type="entry name" value="NAPRTase_C"/>
</dbReference>
<dbReference type="NCBIfam" id="NF009131">
    <property type="entry name" value="PRK12484.1"/>
    <property type="match status" value="1"/>
</dbReference>
<protein>
    <recommendedName>
        <fullName evidence="3 9">Nicotinate phosphoribosyltransferase</fullName>
        <ecNumber evidence="3 9">6.3.4.21</ecNumber>
    </recommendedName>
</protein>
<evidence type="ECO:0000256" key="1">
    <source>
        <dbReference type="ARBA" id="ARBA00004952"/>
    </source>
</evidence>
<dbReference type="SUPFAM" id="SSF51690">
    <property type="entry name" value="Nicotinate/Quinolinate PRTase C-terminal domain-like"/>
    <property type="match status" value="1"/>
</dbReference>
<dbReference type="NCBIfam" id="TIGR01513">
    <property type="entry name" value="NAPRTase_put"/>
    <property type="match status" value="1"/>
</dbReference>
<evidence type="ECO:0000259" key="12">
    <source>
        <dbReference type="Pfam" id="PF17956"/>
    </source>
</evidence>
<dbReference type="PANTHER" id="PTHR11098">
    <property type="entry name" value="NICOTINATE PHOSPHORIBOSYLTRANSFERASE"/>
    <property type="match status" value="1"/>
</dbReference>
<dbReference type="Pfam" id="PF17767">
    <property type="entry name" value="NAPRTase_N"/>
    <property type="match status" value="1"/>
</dbReference>
<dbReference type="InterPro" id="IPR036068">
    <property type="entry name" value="Nicotinate_pribotase-like_C"/>
</dbReference>
<dbReference type="InterPro" id="IPR041525">
    <property type="entry name" value="N/Namide_PRibTrfase"/>
</dbReference>
<evidence type="ECO:0000313" key="13">
    <source>
        <dbReference type="EMBL" id="EPR42516.1"/>
    </source>
</evidence>
<gene>
    <name evidence="13" type="ORF">dsmv_1642</name>
</gene>
<comment type="caution">
    <text evidence="13">The sequence shown here is derived from an EMBL/GenBank/DDBJ whole genome shotgun (WGS) entry which is preliminary data.</text>
</comment>
<comment type="similarity">
    <text evidence="2 9">Belongs to the NAPRTase family.</text>
</comment>
<keyword evidence="4" id="KW-0597">Phosphoprotein</keyword>
<keyword evidence="7 9" id="KW-0808">Transferase</keyword>
<dbReference type="Gene3D" id="3.20.140.10">
    <property type="entry name" value="nicotinate phosphoribosyltransferase"/>
    <property type="match status" value="1"/>
</dbReference>
<dbReference type="InterPro" id="IPR013785">
    <property type="entry name" value="Aldolase_TIM"/>
</dbReference>
<dbReference type="EMBL" id="ATHJ01000065">
    <property type="protein sequence ID" value="EPR42516.1"/>
    <property type="molecule type" value="Genomic_DNA"/>
</dbReference>
<evidence type="ECO:0000256" key="7">
    <source>
        <dbReference type="ARBA" id="ARBA00022679"/>
    </source>
</evidence>
<feature type="domain" description="Nicotinate/nicotinamide phosphoribosyltransferase" evidence="10">
    <location>
        <begin position="155"/>
        <end position="324"/>
    </location>
</feature>
<evidence type="ECO:0000256" key="4">
    <source>
        <dbReference type="ARBA" id="ARBA00022553"/>
    </source>
</evidence>
<dbReference type="InterPro" id="IPR006405">
    <property type="entry name" value="Nic_PRibTrfase_pncB"/>
</dbReference>
<dbReference type="UniPathway" id="UPA00253">
    <property type="reaction ID" value="UER00457"/>
</dbReference>
<keyword evidence="14" id="KW-1185">Reference proteome</keyword>
<comment type="PTM">
    <text evidence="9">Transiently phosphorylated on a His residue during the reaction cycle. Phosphorylation strongly increases the affinity for substrates and increases the rate of nicotinate D-ribonucleotide production. Dephosphorylation regenerates the low-affinity form of the enzyme, leading to product release.</text>
</comment>
<dbReference type="InterPro" id="IPR007229">
    <property type="entry name" value="Nic_PRibTrfase-Fam"/>
</dbReference>
<organism evidence="13 14">
    <name type="scientific">Desulfococcus multivorans DSM 2059</name>
    <dbReference type="NCBI Taxonomy" id="1121405"/>
    <lineage>
        <taxon>Bacteria</taxon>
        <taxon>Pseudomonadati</taxon>
        <taxon>Thermodesulfobacteriota</taxon>
        <taxon>Desulfobacteria</taxon>
        <taxon>Desulfobacterales</taxon>
        <taxon>Desulfococcaceae</taxon>
        <taxon>Desulfococcus</taxon>
    </lineage>
</organism>
<dbReference type="EC" id="6.3.4.21" evidence="3 9"/>
<dbReference type="PATRIC" id="fig|1121405.3.peg.1089"/>
<dbReference type="GO" id="GO:0004516">
    <property type="term" value="F:nicotinate phosphoribosyltransferase activity"/>
    <property type="evidence" value="ECO:0007669"/>
    <property type="project" value="UniProtKB-UniRule"/>
</dbReference>
<evidence type="ECO:0000256" key="3">
    <source>
        <dbReference type="ARBA" id="ARBA00013236"/>
    </source>
</evidence>
<dbReference type="FunFam" id="3.20.20.70:FF:000076">
    <property type="entry name" value="Nicotinate phosphoribosyltransferase"/>
    <property type="match status" value="1"/>
</dbReference>
<dbReference type="InterPro" id="IPR040727">
    <property type="entry name" value="NAPRTase_N"/>
</dbReference>
<dbReference type="eggNOG" id="COG1488">
    <property type="taxonomic scope" value="Bacteria"/>
</dbReference>
<evidence type="ECO:0000259" key="10">
    <source>
        <dbReference type="Pfam" id="PF04095"/>
    </source>
</evidence>
<sequence>MMTSYPKFTAMLTDLYELTMAQVYYREGMFKPATFSLFIREYPPNRGYFISAGLENALAFLESARFMPDDIQYLDSTGLFSHDFLNYLAGFRFTGDVVAVPEGELFFKDEPVLEVTAPIIEAQLVETALINIIHLQVTLATKVSRCVHAARGRSIVDFSLRRTHGVDAGMAVARAGYIAGMSATSNVLAGKIYGIPVAGTMAHSFITSFESEINAFRAFADIFGDRTVLLIDTYDTLAGAEKAVTVAREMKAQDRRLRGVRLDSGDMTELSRQVRDLFRREGVPDIQIFASGGYDEFKIDRSIREGAEIDAFGVGTKMGVSADSPYADIAYKLVQFDSRPVMKLSSGKRTLVAPKQVFREEQDGRLAKDTISLREESLAGRPLLKTVMQDGKAVDAPEPLNVIRERFRSAFEKLPEEVRAITDPEPYSVGISERLTALQRKVRHSVIAKELGES</sequence>
<name>S7TZA6_DESML</name>
<evidence type="ECO:0000256" key="5">
    <source>
        <dbReference type="ARBA" id="ARBA00022598"/>
    </source>
</evidence>
<dbReference type="CDD" id="cd01570">
    <property type="entry name" value="NAPRTase_A"/>
    <property type="match status" value="1"/>
</dbReference>
<dbReference type="GO" id="GO:0005829">
    <property type="term" value="C:cytosol"/>
    <property type="evidence" value="ECO:0007669"/>
    <property type="project" value="TreeGrafter"/>
</dbReference>
<keyword evidence="6 9" id="KW-0662">Pyridine nucleotide biosynthesis</keyword>
<accession>S7TZA6</accession>
<evidence type="ECO:0000256" key="6">
    <source>
        <dbReference type="ARBA" id="ARBA00022642"/>
    </source>
</evidence>
<keyword evidence="13" id="KW-0328">Glycosyltransferase</keyword>